<protein>
    <submittedName>
        <fullName evidence="3">Uncharacterized protein</fullName>
    </submittedName>
</protein>
<dbReference type="Proteomes" id="UP000215616">
    <property type="component" value="Unassembled WGS sequence"/>
</dbReference>
<evidence type="ECO:0000256" key="2">
    <source>
        <dbReference type="SAM" id="SignalP"/>
    </source>
</evidence>
<gene>
    <name evidence="3" type="ORF">B7Z12_09165</name>
</gene>
<keyword evidence="2" id="KW-0732">Signal</keyword>
<evidence type="ECO:0000313" key="4">
    <source>
        <dbReference type="Proteomes" id="UP000215616"/>
    </source>
</evidence>
<keyword evidence="1" id="KW-1133">Transmembrane helix</keyword>
<evidence type="ECO:0000256" key="1">
    <source>
        <dbReference type="SAM" id="Phobius"/>
    </source>
</evidence>
<name>A0A258D7X8_CAUVI</name>
<dbReference type="AlphaFoldDB" id="A0A258D7X8"/>
<comment type="caution">
    <text evidence="3">The sequence shown here is derived from an EMBL/GenBank/DDBJ whole genome shotgun (WGS) entry which is preliminary data.</text>
</comment>
<sequence>MSLAGTLTFCAFLVASVVQYATRLAALNEAGNLRGRQKYADDMRFDAETFSQQRPGARLDLLWGSLEGLPTSLRQLIKWHRIVTAIAALCFSAFTATFIFHI</sequence>
<reference evidence="3 4" key="1">
    <citation type="submission" date="2017-03" db="EMBL/GenBank/DDBJ databases">
        <title>Lifting the veil on microbial sulfur biogeochemistry in mining wastewaters.</title>
        <authorList>
            <person name="Kantor R.S."/>
            <person name="Colenbrander Nelson T."/>
            <person name="Marshall S."/>
            <person name="Bennett D."/>
            <person name="Apte S."/>
            <person name="Camacho D."/>
            <person name="Thomas B.C."/>
            <person name="Warren L.A."/>
            <person name="Banfield J.F."/>
        </authorList>
    </citation>
    <scope>NUCLEOTIDE SEQUENCE [LARGE SCALE GENOMIC DNA]</scope>
    <source>
        <strain evidence="3">32-67-7</strain>
    </source>
</reference>
<evidence type="ECO:0000313" key="3">
    <source>
        <dbReference type="EMBL" id="OYX03736.1"/>
    </source>
</evidence>
<dbReference type="EMBL" id="NCDQ01000124">
    <property type="protein sequence ID" value="OYX03736.1"/>
    <property type="molecule type" value="Genomic_DNA"/>
</dbReference>
<feature type="transmembrane region" description="Helical" evidence="1">
    <location>
        <begin position="79"/>
        <end position="100"/>
    </location>
</feature>
<accession>A0A258D7X8</accession>
<keyword evidence="1" id="KW-0812">Transmembrane</keyword>
<feature type="chain" id="PRO_5013033826" evidence="2">
    <location>
        <begin position="21"/>
        <end position="102"/>
    </location>
</feature>
<feature type="signal peptide" evidence="2">
    <location>
        <begin position="1"/>
        <end position="20"/>
    </location>
</feature>
<proteinExistence type="predicted"/>
<keyword evidence="1" id="KW-0472">Membrane</keyword>
<organism evidence="3 4">
    <name type="scientific">Caulobacter vibrioides</name>
    <name type="common">Caulobacter crescentus</name>
    <dbReference type="NCBI Taxonomy" id="155892"/>
    <lineage>
        <taxon>Bacteria</taxon>
        <taxon>Pseudomonadati</taxon>
        <taxon>Pseudomonadota</taxon>
        <taxon>Alphaproteobacteria</taxon>
        <taxon>Caulobacterales</taxon>
        <taxon>Caulobacteraceae</taxon>
        <taxon>Caulobacter</taxon>
    </lineage>
</organism>